<sequence>MNLNKKKSQNVRDLISKFTGLMWLSMLVVVVAAVNITMRLDEERRLPADFDTLESQIRSNQQMVDELNAVAILPQLNDSWRSLSASVHFTQVELTPIDNTGNINVGNTYVGPLKNWKGTLLGKPVEVIALAKVVQKKIPLFLYDYTVVGGIMKLNFVVVGS</sequence>
<evidence type="ECO:0000256" key="1">
    <source>
        <dbReference type="SAM" id="Phobius"/>
    </source>
</evidence>
<gene>
    <name evidence="2" type="ORF">A1D17_04280</name>
</gene>
<keyword evidence="1" id="KW-0472">Membrane</keyword>
<feature type="transmembrane region" description="Helical" evidence="1">
    <location>
        <begin position="20"/>
        <end position="38"/>
    </location>
</feature>
<keyword evidence="1" id="KW-1133">Transmembrane helix</keyword>
<dbReference type="Proteomes" id="UP000076489">
    <property type="component" value="Unassembled WGS sequence"/>
</dbReference>
<dbReference type="AlphaFoldDB" id="A0A161XG14"/>
<reference evidence="3" key="1">
    <citation type="submission" date="2016-03" db="EMBL/GenBank/DDBJ databases">
        <authorList>
            <person name="Ray J."/>
            <person name="Price M."/>
            <person name="Deutschbauer A."/>
        </authorList>
    </citation>
    <scope>NUCLEOTIDE SEQUENCE [LARGE SCALE GENOMIC DNA]</scope>
    <source>
        <strain evidence="3">FW300-N1B4</strain>
    </source>
</reference>
<dbReference type="OrthoDB" id="6987888at2"/>
<evidence type="ECO:0000313" key="3">
    <source>
        <dbReference type="Proteomes" id="UP000076489"/>
    </source>
</evidence>
<organism evidence="2 3">
    <name type="scientific">Pseudomonas fluorescens</name>
    <dbReference type="NCBI Taxonomy" id="294"/>
    <lineage>
        <taxon>Bacteria</taxon>
        <taxon>Pseudomonadati</taxon>
        <taxon>Pseudomonadota</taxon>
        <taxon>Gammaproteobacteria</taxon>
        <taxon>Pseudomonadales</taxon>
        <taxon>Pseudomonadaceae</taxon>
        <taxon>Pseudomonas</taxon>
    </lineage>
</organism>
<protein>
    <submittedName>
        <fullName evidence="2">Uncharacterized protein</fullName>
    </submittedName>
</protein>
<evidence type="ECO:0000313" key="2">
    <source>
        <dbReference type="EMBL" id="KZN20768.1"/>
    </source>
</evidence>
<dbReference type="RefSeq" id="WP_063340812.1">
    <property type="nucleotide sequence ID" value="NZ_LUKJ01000002.1"/>
</dbReference>
<reference evidence="2 3" key="2">
    <citation type="journal article" date="2018" name="Nature">
        <title>Mutant phenotypes for thousands of bacterial genes of unknown function.</title>
        <authorList>
            <person name="Price M.N."/>
            <person name="Wetmore K.M."/>
            <person name="Waters R.J."/>
            <person name="Callaghan M."/>
            <person name="Ray J."/>
            <person name="Liu H."/>
            <person name="Kuehl J.V."/>
            <person name="Melnyk R.A."/>
            <person name="Lamson J.S."/>
            <person name="Suh Y."/>
            <person name="Carlson H.K."/>
            <person name="Esquivel Z."/>
            <person name="Sadeeshkumar H."/>
            <person name="Chakraborty R."/>
            <person name="Zane G.M."/>
            <person name="Rubin B.E."/>
            <person name="Wall J.D."/>
            <person name="Visel A."/>
            <person name="Bristow J."/>
            <person name="Blow M.J."/>
            <person name="Arkin A.P."/>
            <person name="Deutschbauer A.M."/>
        </authorList>
    </citation>
    <scope>NUCLEOTIDE SEQUENCE [LARGE SCALE GENOMIC DNA]</scope>
    <source>
        <strain evidence="2 3">FW300-N1B4</strain>
    </source>
</reference>
<name>A0A161XG14_PSEFL</name>
<keyword evidence="1" id="KW-0812">Transmembrane</keyword>
<comment type="caution">
    <text evidence="2">The sequence shown here is derived from an EMBL/GenBank/DDBJ whole genome shotgun (WGS) entry which is preliminary data.</text>
</comment>
<dbReference type="EMBL" id="LUKJ01000002">
    <property type="protein sequence ID" value="KZN20768.1"/>
    <property type="molecule type" value="Genomic_DNA"/>
</dbReference>
<accession>A0A161XG14</accession>
<proteinExistence type="predicted"/>